<dbReference type="InterPro" id="IPR004087">
    <property type="entry name" value="KH_dom"/>
</dbReference>
<evidence type="ECO:0000313" key="8">
    <source>
        <dbReference type="Proteomes" id="UP000322899"/>
    </source>
</evidence>
<dbReference type="InterPro" id="IPR004088">
    <property type="entry name" value="KH_dom_type_1"/>
</dbReference>
<dbReference type="Pfam" id="PF00013">
    <property type="entry name" value="KH_1"/>
    <property type="match status" value="1"/>
</dbReference>
<dbReference type="GO" id="GO:0003723">
    <property type="term" value="F:RNA binding"/>
    <property type="evidence" value="ECO:0007669"/>
    <property type="project" value="UniProtKB-UniRule"/>
</dbReference>
<dbReference type="InterPro" id="IPR036612">
    <property type="entry name" value="KH_dom_type_1_sf"/>
</dbReference>
<dbReference type="EMBL" id="VLTN01000003">
    <property type="protein sequence ID" value="KAA0156829.1"/>
    <property type="molecule type" value="Genomic_DNA"/>
</dbReference>
<dbReference type="EMBL" id="VLTO01000004">
    <property type="protein sequence ID" value="KAA0177248.1"/>
    <property type="molecule type" value="Genomic_DNA"/>
</dbReference>
<proteinExistence type="predicted"/>
<feature type="domain" description="K Homology" evidence="4">
    <location>
        <begin position="65"/>
        <end position="133"/>
    </location>
</feature>
<dbReference type="SUPFAM" id="SSF54791">
    <property type="entry name" value="Eukaryotic type KH-domain (KH-domain type I)"/>
    <property type="match status" value="1"/>
</dbReference>
<dbReference type="Proteomes" id="UP000323011">
    <property type="component" value="Unassembled WGS sequence"/>
</dbReference>
<evidence type="ECO:0000256" key="3">
    <source>
        <dbReference type="SAM" id="MobiDB-lite"/>
    </source>
</evidence>
<organism evidence="7 8">
    <name type="scientific">Cafeteria roenbergensis</name>
    <name type="common">Marine flagellate</name>
    <dbReference type="NCBI Taxonomy" id="33653"/>
    <lineage>
        <taxon>Eukaryota</taxon>
        <taxon>Sar</taxon>
        <taxon>Stramenopiles</taxon>
        <taxon>Bigyra</taxon>
        <taxon>Opalozoa</taxon>
        <taxon>Bicosoecida</taxon>
        <taxon>Cafeteriaceae</taxon>
        <taxon>Cafeteria</taxon>
    </lineage>
</organism>
<keyword evidence="1" id="KW-0677">Repeat</keyword>
<sequence length="136" mass="13732">MAAPAATIVVESHGRFYRKRAIDTAQALAMGAASVGTAAAPAPAPATGTRGRGRTPSAKTRAGAEGGASSMVVPRKMAGRIIGRGGTTIKRVRDESGASVSIKNAANDTAIVSFRGSPDVIAAAMAQVRQILDDTE</sequence>
<dbReference type="Gene3D" id="3.30.1370.10">
    <property type="entry name" value="K Homology domain, type 1"/>
    <property type="match status" value="1"/>
</dbReference>
<keyword evidence="9" id="KW-1185">Reference proteome</keyword>
<evidence type="ECO:0000313" key="10">
    <source>
        <dbReference type="Proteomes" id="UP000325113"/>
    </source>
</evidence>
<feature type="compositionally biased region" description="Low complexity" evidence="3">
    <location>
        <begin position="37"/>
        <end position="58"/>
    </location>
</feature>
<dbReference type="SMART" id="SM00322">
    <property type="entry name" value="KH"/>
    <property type="match status" value="1"/>
</dbReference>
<evidence type="ECO:0000313" key="5">
    <source>
        <dbReference type="EMBL" id="KAA0156829.1"/>
    </source>
</evidence>
<feature type="region of interest" description="Disordered" evidence="3">
    <location>
        <begin position="37"/>
        <end position="70"/>
    </location>
</feature>
<dbReference type="PANTHER" id="PTHR10288">
    <property type="entry name" value="KH DOMAIN CONTAINING RNA BINDING PROTEIN"/>
    <property type="match status" value="1"/>
</dbReference>
<evidence type="ECO:0000256" key="2">
    <source>
        <dbReference type="PROSITE-ProRule" id="PRU00117"/>
    </source>
</evidence>
<gene>
    <name evidence="7" type="ORF">FNF27_01028</name>
    <name evidence="5" type="ORF">FNF29_00939</name>
    <name evidence="6" type="ORF">FNF31_04890</name>
</gene>
<dbReference type="CDD" id="cd00105">
    <property type="entry name" value="KH-I"/>
    <property type="match status" value="1"/>
</dbReference>
<dbReference type="EMBL" id="VLTM01000055">
    <property type="protein sequence ID" value="KAA0159301.1"/>
    <property type="molecule type" value="Genomic_DNA"/>
</dbReference>
<comment type="caution">
    <text evidence="7">The sequence shown here is derived from an EMBL/GenBank/DDBJ whole genome shotgun (WGS) entry which is preliminary data.</text>
</comment>
<dbReference type="AlphaFoldDB" id="A0A5A8EJ74"/>
<protein>
    <recommendedName>
        <fullName evidence="4">K Homology domain-containing protein</fullName>
    </recommendedName>
</protein>
<dbReference type="OMA" id="HGRFYRK"/>
<evidence type="ECO:0000259" key="4">
    <source>
        <dbReference type="SMART" id="SM00322"/>
    </source>
</evidence>
<dbReference type="Proteomes" id="UP000325113">
    <property type="component" value="Unassembled WGS sequence"/>
</dbReference>
<evidence type="ECO:0000256" key="1">
    <source>
        <dbReference type="ARBA" id="ARBA00022737"/>
    </source>
</evidence>
<evidence type="ECO:0000313" key="6">
    <source>
        <dbReference type="EMBL" id="KAA0159301.1"/>
    </source>
</evidence>
<dbReference type="PROSITE" id="PS50084">
    <property type="entry name" value="KH_TYPE_1"/>
    <property type="match status" value="1"/>
</dbReference>
<dbReference type="Proteomes" id="UP000322899">
    <property type="component" value="Unassembled WGS sequence"/>
</dbReference>
<name>A0A5A8EJ74_CAFRO</name>
<accession>A0A5A8EJ74</accession>
<reference evidence="8 9" key="1">
    <citation type="submission" date="2019-07" db="EMBL/GenBank/DDBJ databases">
        <title>Genomes of Cafeteria roenbergensis.</title>
        <authorList>
            <person name="Fischer M.G."/>
            <person name="Hackl T."/>
            <person name="Roman M."/>
        </authorList>
    </citation>
    <scope>NUCLEOTIDE SEQUENCE [LARGE SCALE GENOMIC DNA]</scope>
    <source>
        <strain evidence="5 9">BVI</strain>
        <strain evidence="6 10">Cflag</strain>
        <strain evidence="7 8">E4-10P</strain>
    </source>
</reference>
<keyword evidence="2" id="KW-0694">RNA-binding</keyword>
<evidence type="ECO:0000313" key="9">
    <source>
        <dbReference type="Proteomes" id="UP000323011"/>
    </source>
</evidence>
<evidence type="ECO:0000313" key="7">
    <source>
        <dbReference type="EMBL" id="KAA0177248.1"/>
    </source>
</evidence>